<dbReference type="eggNOG" id="COG2197">
    <property type="taxonomic scope" value="Bacteria"/>
</dbReference>
<dbReference type="Proteomes" id="UP000002318">
    <property type="component" value="Chromosome"/>
</dbReference>
<keyword evidence="7" id="KW-1185">Reference proteome</keyword>
<dbReference type="STRING" id="573413.Spirs_0547"/>
<dbReference type="Pfam" id="PF00196">
    <property type="entry name" value="GerE"/>
    <property type="match status" value="1"/>
</dbReference>
<dbReference type="InterPro" id="IPR058245">
    <property type="entry name" value="NreC/VraR/RcsB-like_REC"/>
</dbReference>
<dbReference type="Gene3D" id="3.40.50.2300">
    <property type="match status" value="1"/>
</dbReference>
<keyword evidence="1 3" id="KW-0597">Phosphoprotein</keyword>
<organism evidence="6 7">
    <name type="scientific">Sediminispirochaeta smaragdinae (strain DSM 11293 / JCM 15392 / SEBR 4228)</name>
    <name type="common">Spirochaeta smaragdinae</name>
    <dbReference type="NCBI Taxonomy" id="573413"/>
    <lineage>
        <taxon>Bacteria</taxon>
        <taxon>Pseudomonadati</taxon>
        <taxon>Spirochaetota</taxon>
        <taxon>Spirochaetia</taxon>
        <taxon>Spirochaetales</taxon>
        <taxon>Spirochaetaceae</taxon>
        <taxon>Sediminispirochaeta</taxon>
    </lineage>
</organism>
<dbReference type="InterPro" id="IPR011006">
    <property type="entry name" value="CheY-like_superfamily"/>
</dbReference>
<dbReference type="GO" id="GO:0000160">
    <property type="term" value="P:phosphorelay signal transduction system"/>
    <property type="evidence" value="ECO:0007669"/>
    <property type="project" value="InterPro"/>
</dbReference>
<dbReference type="GO" id="GO:0006355">
    <property type="term" value="P:regulation of DNA-templated transcription"/>
    <property type="evidence" value="ECO:0007669"/>
    <property type="project" value="InterPro"/>
</dbReference>
<dbReference type="PROSITE" id="PS50110">
    <property type="entry name" value="RESPONSE_REGULATORY"/>
    <property type="match status" value="1"/>
</dbReference>
<evidence type="ECO:0000313" key="7">
    <source>
        <dbReference type="Proteomes" id="UP000002318"/>
    </source>
</evidence>
<dbReference type="KEGG" id="ssm:Spirs_0547"/>
<evidence type="ECO:0000259" key="5">
    <source>
        <dbReference type="PROSITE" id="PS50110"/>
    </source>
</evidence>
<accession>E1RBG2</accession>
<dbReference type="PROSITE" id="PS50043">
    <property type="entry name" value="HTH_LUXR_2"/>
    <property type="match status" value="1"/>
</dbReference>
<dbReference type="PANTHER" id="PTHR43214:SF43">
    <property type="entry name" value="TWO-COMPONENT RESPONSE REGULATOR"/>
    <property type="match status" value="1"/>
</dbReference>
<evidence type="ECO:0000256" key="1">
    <source>
        <dbReference type="ARBA" id="ARBA00022553"/>
    </source>
</evidence>
<dbReference type="InterPro" id="IPR039420">
    <property type="entry name" value="WalR-like"/>
</dbReference>
<dbReference type="HOGENOM" id="CLU_000445_90_10_12"/>
<dbReference type="GO" id="GO:0003677">
    <property type="term" value="F:DNA binding"/>
    <property type="evidence" value="ECO:0007669"/>
    <property type="project" value="UniProtKB-KW"/>
</dbReference>
<dbReference type="EMBL" id="CP002116">
    <property type="protein sequence ID" value="ADK79692.1"/>
    <property type="molecule type" value="Genomic_DNA"/>
</dbReference>
<evidence type="ECO:0000313" key="6">
    <source>
        <dbReference type="EMBL" id="ADK79692.1"/>
    </source>
</evidence>
<feature type="domain" description="Response regulatory" evidence="5">
    <location>
        <begin position="7"/>
        <end position="124"/>
    </location>
</feature>
<dbReference type="AlphaFoldDB" id="E1RBG2"/>
<feature type="modified residue" description="4-aspartylphosphate" evidence="3">
    <location>
        <position position="59"/>
    </location>
</feature>
<dbReference type="InterPro" id="IPR016032">
    <property type="entry name" value="Sig_transdc_resp-reg_C-effctor"/>
</dbReference>
<protein>
    <submittedName>
        <fullName evidence="6">Two component transcriptional regulator, LuxR family</fullName>
    </submittedName>
</protein>
<gene>
    <name evidence="6" type="ordered locus">Spirs_0547</name>
</gene>
<dbReference type="SMART" id="SM00448">
    <property type="entry name" value="REC"/>
    <property type="match status" value="1"/>
</dbReference>
<evidence type="ECO:0000259" key="4">
    <source>
        <dbReference type="PROSITE" id="PS50043"/>
    </source>
</evidence>
<dbReference type="InterPro" id="IPR001789">
    <property type="entry name" value="Sig_transdc_resp-reg_receiver"/>
</dbReference>
<evidence type="ECO:0000256" key="2">
    <source>
        <dbReference type="ARBA" id="ARBA00023125"/>
    </source>
</evidence>
<reference evidence="6 7" key="1">
    <citation type="journal article" date="2010" name="Stand. Genomic Sci.">
        <title>Complete genome sequence of Spirochaeta smaragdinae type strain (SEBR 4228).</title>
        <authorList>
            <person name="Mavromatis K."/>
            <person name="Yasawong M."/>
            <person name="Chertkov O."/>
            <person name="Lapidus A."/>
            <person name="Lucas S."/>
            <person name="Nolan M."/>
            <person name="Del Rio T.G."/>
            <person name="Tice H."/>
            <person name="Cheng J.F."/>
            <person name="Pitluck S."/>
            <person name="Liolios K."/>
            <person name="Ivanova N."/>
            <person name="Tapia R."/>
            <person name="Han C."/>
            <person name="Bruce D."/>
            <person name="Goodwin L."/>
            <person name="Pati A."/>
            <person name="Chen A."/>
            <person name="Palaniappan K."/>
            <person name="Land M."/>
            <person name="Hauser L."/>
            <person name="Chang Y.J."/>
            <person name="Jeffries C.D."/>
            <person name="Detter J.C."/>
            <person name="Rohde M."/>
            <person name="Brambilla E."/>
            <person name="Spring S."/>
            <person name="Goker M."/>
            <person name="Sikorski J."/>
            <person name="Woyke T."/>
            <person name="Bristow J."/>
            <person name="Eisen J.A."/>
            <person name="Markowitz V."/>
            <person name="Hugenholtz P."/>
            <person name="Klenk H.P."/>
            <person name="Kyrpides N.C."/>
        </authorList>
    </citation>
    <scope>NUCLEOTIDE SEQUENCE [LARGE SCALE GENOMIC DNA]</scope>
    <source>
        <strain evidence="7">DSM 11293 / JCM 15392 / SEBR 4228</strain>
    </source>
</reference>
<feature type="domain" description="HTH luxR-type" evidence="4">
    <location>
        <begin position="159"/>
        <end position="223"/>
    </location>
</feature>
<evidence type="ECO:0000256" key="3">
    <source>
        <dbReference type="PROSITE-ProRule" id="PRU00169"/>
    </source>
</evidence>
<dbReference type="CDD" id="cd17535">
    <property type="entry name" value="REC_NarL-like"/>
    <property type="match status" value="1"/>
</dbReference>
<dbReference type="Pfam" id="PF00072">
    <property type="entry name" value="Response_reg"/>
    <property type="match status" value="1"/>
</dbReference>
<dbReference type="SUPFAM" id="SSF46894">
    <property type="entry name" value="C-terminal effector domain of the bipartite response regulators"/>
    <property type="match status" value="1"/>
</dbReference>
<keyword evidence="2" id="KW-0238">DNA-binding</keyword>
<dbReference type="SMART" id="SM00421">
    <property type="entry name" value="HTH_LUXR"/>
    <property type="match status" value="1"/>
</dbReference>
<dbReference type="PANTHER" id="PTHR43214">
    <property type="entry name" value="TWO-COMPONENT RESPONSE REGULATOR"/>
    <property type="match status" value="1"/>
</dbReference>
<dbReference type="PRINTS" id="PR00038">
    <property type="entry name" value="HTHLUXR"/>
</dbReference>
<dbReference type="CDD" id="cd06170">
    <property type="entry name" value="LuxR_C_like"/>
    <property type="match status" value="1"/>
</dbReference>
<dbReference type="SUPFAM" id="SSF52172">
    <property type="entry name" value="CheY-like"/>
    <property type="match status" value="1"/>
</dbReference>
<name>E1RBG2_SEDSS</name>
<dbReference type="InterPro" id="IPR000792">
    <property type="entry name" value="Tscrpt_reg_LuxR_C"/>
</dbReference>
<dbReference type="RefSeq" id="WP_013253156.1">
    <property type="nucleotide sequence ID" value="NC_014364.1"/>
</dbReference>
<sequence>MVVDTVRVLLVDDQLLFLESLKIVLENLSEEIEVCGLASSGHEAISLAATCRPDVILMDVSMPEMDGIEASARIKAERPDVNIIMLTTFEEKGKVQEAIKLGINGYLLKNLKPELLIQYILLSAEGGVFLSTEVADRLCRQGGDEKAGDEQAERCLDEEDSSYKFLTRREKEVLKYLAMDMTNMEIAEKIHVGYQTIRNYISVIYSKLNVSNRMEVIKKIQEL</sequence>
<proteinExistence type="predicted"/>